<feature type="region of interest" description="Disordered" evidence="10">
    <location>
        <begin position="86"/>
        <end position="134"/>
    </location>
</feature>
<keyword evidence="7" id="KW-0804">Transcription</keyword>
<feature type="domain" description="GATA-type" evidence="11">
    <location>
        <begin position="288"/>
        <end position="344"/>
    </location>
</feature>
<keyword evidence="5" id="KW-0805">Transcription regulation</keyword>
<sequence length="658" mass="72130">MDPRWNQEGSYIGQPAFSSPGFPSHTQFNPQSFPSGNNFNGYRHGNATTHSNSSNANNTESSGANCSQSFSNEYSDAFNAALPNLASHQQQQSQQRLLSQQQRESSSTLTPPSTNSSPANETKATNGLPQTAHLSDDPAAAMDLFRLNWTRQLQQSQNRNFKPGQDFGCWFSQRNNSWDPKTSTPTSSASEQETAKPNPYDYQQQMYHQAYYDGAVLANSESAGSPESVNMAAYHLASVMGSKGKSPSDSHQAPGAGFLSSQVPNSLRMAVSGLAASGRLSKNKKMSVTEGRECVNCGATSTPLWRRDGQGNYLCNACGLYQKMNGQNRPLIKPKRRLQSSNRRTGTVCSNCHTNITTLWRRNTNGEPVCNACGLYFKLHSVQRPISMKKDGIQTRNRKVSQKSKKNRSSSSGLTELEELGLDYFMRPGLNHFPGVAPGYDPQKVVGYMNSCLGDVSSYNAASGYSGIENATARVANAVAAINGNQTSPYPIPHQANFPLNYPAHPHQIHPQTTSYRGSEETSTNYFDSPVFNQASTPYNFFEGQNFPKAPFQRNFLPVLPDNSANEEEVLTNPEGSQYQQRFVPERCSYEEAARMYPNNTGAPVTTTATVYPTNPPTAPLNSSSMDGINTNYNSVTHKVEGENTQNGISMVTQPPMF</sequence>
<keyword evidence="4" id="KW-0862">Zinc</keyword>
<evidence type="ECO:0000256" key="10">
    <source>
        <dbReference type="SAM" id="MobiDB-lite"/>
    </source>
</evidence>
<proteinExistence type="predicted"/>
<dbReference type="GO" id="GO:0000978">
    <property type="term" value="F:RNA polymerase II cis-regulatory region sequence-specific DNA binding"/>
    <property type="evidence" value="ECO:0007669"/>
    <property type="project" value="TreeGrafter"/>
</dbReference>
<dbReference type="Pfam" id="PF00320">
    <property type="entry name" value="GATA"/>
    <property type="match status" value="2"/>
</dbReference>
<evidence type="ECO:0000256" key="2">
    <source>
        <dbReference type="ARBA" id="ARBA00022723"/>
    </source>
</evidence>
<evidence type="ECO:0000259" key="11">
    <source>
        <dbReference type="PROSITE" id="PS50114"/>
    </source>
</evidence>
<dbReference type="AlphaFoldDB" id="A0A0R3SBF9"/>
<keyword evidence="3 9" id="KW-0863">Zinc-finger</keyword>
<feature type="region of interest" description="Disordered" evidence="10">
    <location>
        <begin position="1"/>
        <end position="68"/>
    </location>
</feature>
<dbReference type="InterPro" id="IPR039355">
    <property type="entry name" value="Transcription_factor_GATA"/>
</dbReference>
<dbReference type="GO" id="GO:0005634">
    <property type="term" value="C:nucleus"/>
    <property type="evidence" value="ECO:0007669"/>
    <property type="project" value="UniProtKB-SubCell"/>
</dbReference>
<keyword evidence="8" id="KW-0539">Nucleus</keyword>
<dbReference type="PROSITE" id="PS00344">
    <property type="entry name" value="GATA_ZN_FINGER_1"/>
    <property type="match status" value="2"/>
</dbReference>
<dbReference type="InterPro" id="IPR000679">
    <property type="entry name" value="Znf_GATA"/>
</dbReference>
<evidence type="ECO:0000256" key="3">
    <source>
        <dbReference type="ARBA" id="ARBA00022771"/>
    </source>
</evidence>
<evidence type="ECO:0000256" key="4">
    <source>
        <dbReference type="ARBA" id="ARBA00022833"/>
    </source>
</evidence>
<feature type="region of interest" description="Disordered" evidence="10">
    <location>
        <begin position="388"/>
        <end position="414"/>
    </location>
</feature>
<dbReference type="SUPFAM" id="SSF57716">
    <property type="entry name" value="Glucocorticoid receptor-like (DNA-binding domain)"/>
    <property type="match status" value="2"/>
</dbReference>
<feature type="compositionally biased region" description="Polar residues" evidence="10">
    <location>
        <begin position="119"/>
        <end position="133"/>
    </location>
</feature>
<dbReference type="PROSITE" id="PS50114">
    <property type="entry name" value="GATA_ZN_FINGER_2"/>
    <property type="match status" value="2"/>
</dbReference>
<dbReference type="GO" id="GO:0000981">
    <property type="term" value="F:DNA-binding transcription factor activity, RNA polymerase II-specific"/>
    <property type="evidence" value="ECO:0007669"/>
    <property type="project" value="TreeGrafter"/>
</dbReference>
<feature type="compositionally biased region" description="Low complexity" evidence="10">
    <location>
        <begin position="89"/>
        <end position="118"/>
    </location>
</feature>
<dbReference type="GO" id="GO:0045944">
    <property type="term" value="P:positive regulation of transcription by RNA polymerase II"/>
    <property type="evidence" value="ECO:0007669"/>
    <property type="project" value="TreeGrafter"/>
</dbReference>
<keyword evidence="2" id="KW-0479">Metal-binding</keyword>
<reference evidence="12 13" key="2">
    <citation type="submission" date="2018-11" db="EMBL/GenBank/DDBJ databases">
        <authorList>
            <consortium name="Pathogen Informatics"/>
        </authorList>
    </citation>
    <scope>NUCLEOTIDE SEQUENCE [LARGE SCALE GENOMIC DNA]</scope>
</reference>
<feature type="compositionally biased region" description="Basic residues" evidence="10">
    <location>
        <begin position="396"/>
        <end position="408"/>
    </location>
</feature>
<evidence type="ECO:0000313" key="12">
    <source>
        <dbReference type="EMBL" id="VDL19268.1"/>
    </source>
</evidence>
<dbReference type="SMART" id="SM00401">
    <property type="entry name" value="ZnF_GATA"/>
    <property type="match status" value="2"/>
</dbReference>
<accession>A0A0R3SBF9</accession>
<feature type="compositionally biased region" description="Polar residues" evidence="10">
    <location>
        <begin position="172"/>
        <end position="192"/>
    </location>
</feature>
<feature type="domain" description="GATA-type" evidence="11">
    <location>
        <begin position="343"/>
        <end position="396"/>
    </location>
</feature>
<gene>
    <name evidence="12" type="ORF">HDID_LOCUS1807</name>
</gene>
<evidence type="ECO:0000256" key="6">
    <source>
        <dbReference type="ARBA" id="ARBA00023125"/>
    </source>
</evidence>
<evidence type="ECO:0000256" key="8">
    <source>
        <dbReference type="ARBA" id="ARBA00023242"/>
    </source>
</evidence>
<evidence type="ECO:0000256" key="9">
    <source>
        <dbReference type="PROSITE-ProRule" id="PRU00094"/>
    </source>
</evidence>
<dbReference type="WBParaSite" id="HDID_0000180601-mRNA-1">
    <property type="protein sequence ID" value="HDID_0000180601-mRNA-1"/>
    <property type="gene ID" value="HDID_0000180601"/>
</dbReference>
<dbReference type="GO" id="GO:0045165">
    <property type="term" value="P:cell fate commitment"/>
    <property type="evidence" value="ECO:0007669"/>
    <property type="project" value="TreeGrafter"/>
</dbReference>
<evidence type="ECO:0000256" key="7">
    <source>
        <dbReference type="ARBA" id="ARBA00023163"/>
    </source>
</evidence>
<dbReference type="PRINTS" id="PR00619">
    <property type="entry name" value="GATAZNFINGER"/>
</dbReference>
<reference evidence="14" key="1">
    <citation type="submission" date="2017-02" db="UniProtKB">
        <authorList>
            <consortium name="WormBaseParasite"/>
        </authorList>
    </citation>
    <scope>IDENTIFICATION</scope>
</reference>
<dbReference type="Gene3D" id="3.30.50.10">
    <property type="entry name" value="Erythroid Transcription Factor GATA-1, subunit A"/>
    <property type="match status" value="2"/>
</dbReference>
<dbReference type="Proteomes" id="UP000274504">
    <property type="component" value="Unassembled WGS sequence"/>
</dbReference>
<feature type="compositionally biased region" description="Low complexity" evidence="10">
    <location>
        <begin position="44"/>
        <end position="65"/>
    </location>
</feature>
<feature type="region of interest" description="Disordered" evidence="10">
    <location>
        <begin position="172"/>
        <end position="196"/>
    </location>
</feature>
<dbReference type="FunFam" id="3.30.50.10:FF:000032">
    <property type="entry name" value="Transcription factor GATA-3"/>
    <property type="match status" value="1"/>
</dbReference>
<dbReference type="STRING" id="6216.A0A0R3SBF9"/>
<dbReference type="GO" id="GO:0000122">
    <property type="term" value="P:negative regulation of transcription by RNA polymerase II"/>
    <property type="evidence" value="ECO:0007669"/>
    <property type="project" value="TreeGrafter"/>
</dbReference>
<dbReference type="OrthoDB" id="515401at2759"/>
<organism evidence="14">
    <name type="scientific">Hymenolepis diminuta</name>
    <name type="common">Rat tapeworm</name>
    <dbReference type="NCBI Taxonomy" id="6216"/>
    <lineage>
        <taxon>Eukaryota</taxon>
        <taxon>Metazoa</taxon>
        <taxon>Spiralia</taxon>
        <taxon>Lophotrochozoa</taxon>
        <taxon>Platyhelminthes</taxon>
        <taxon>Cestoda</taxon>
        <taxon>Eucestoda</taxon>
        <taxon>Cyclophyllidea</taxon>
        <taxon>Hymenolepididae</taxon>
        <taxon>Hymenolepis</taxon>
    </lineage>
</organism>
<dbReference type="EMBL" id="UYSG01000375">
    <property type="protein sequence ID" value="VDL19268.1"/>
    <property type="molecule type" value="Genomic_DNA"/>
</dbReference>
<dbReference type="InterPro" id="IPR013088">
    <property type="entry name" value="Znf_NHR/GATA"/>
</dbReference>
<evidence type="ECO:0000256" key="1">
    <source>
        <dbReference type="ARBA" id="ARBA00004123"/>
    </source>
</evidence>
<protein>
    <submittedName>
        <fullName evidence="14">GATA-type domain-containing protein</fullName>
    </submittedName>
</protein>
<dbReference type="PANTHER" id="PTHR10071">
    <property type="entry name" value="TRANSCRIPTION FACTOR GATA FAMILY MEMBER"/>
    <property type="match status" value="1"/>
</dbReference>
<evidence type="ECO:0000256" key="5">
    <source>
        <dbReference type="ARBA" id="ARBA00023015"/>
    </source>
</evidence>
<feature type="compositionally biased region" description="Polar residues" evidence="10">
    <location>
        <begin position="24"/>
        <end position="40"/>
    </location>
</feature>
<dbReference type="PANTHER" id="PTHR10071:SF281">
    <property type="entry name" value="BOX A-BINDING FACTOR-RELATED"/>
    <property type="match status" value="1"/>
</dbReference>
<dbReference type="FunFam" id="3.30.50.10:FF:000036">
    <property type="entry name" value="Endothelial transcription factor GATA-2"/>
    <property type="match status" value="1"/>
</dbReference>
<evidence type="ECO:0000313" key="13">
    <source>
        <dbReference type="Proteomes" id="UP000274504"/>
    </source>
</evidence>
<dbReference type="GO" id="GO:0008270">
    <property type="term" value="F:zinc ion binding"/>
    <property type="evidence" value="ECO:0007669"/>
    <property type="project" value="UniProtKB-KW"/>
</dbReference>
<keyword evidence="6" id="KW-0238">DNA-binding</keyword>
<dbReference type="CDD" id="cd00202">
    <property type="entry name" value="ZnF_GATA"/>
    <property type="match status" value="2"/>
</dbReference>
<comment type="subcellular location">
    <subcellularLocation>
        <location evidence="1">Nucleus</location>
    </subcellularLocation>
</comment>
<evidence type="ECO:0000313" key="14">
    <source>
        <dbReference type="WBParaSite" id="HDID_0000180601-mRNA-1"/>
    </source>
</evidence>
<name>A0A0R3SBF9_HYMDI</name>